<reference evidence="2 3" key="1">
    <citation type="submission" date="2016-11" db="EMBL/GenBank/DDBJ databases">
        <title>Paenibacillus species isolates.</title>
        <authorList>
            <person name="Beno S.M."/>
        </authorList>
    </citation>
    <scope>NUCLEOTIDE SEQUENCE [LARGE SCALE GENOMIC DNA]</scope>
    <source>
        <strain evidence="2 3">FSL R5-0378</strain>
    </source>
</reference>
<sequence>MDKNVTYRKLQVGDESIFFDLVLLFNEEFESPNTDFVNHVNIAELLSNPLFICIVGIKGNEVIGGLTGYELPMYDRMGSSLYLYDIAVEENNQRKGIGSRLVKELVEYCKSKQIHEIFVQADAIDQHAVEFYKKLGGEISSVYQFTFTVKS</sequence>
<keyword evidence="3" id="KW-1185">Reference proteome</keyword>
<dbReference type="InterPro" id="IPR050276">
    <property type="entry name" value="MshD_Acetyltransferase"/>
</dbReference>
<dbReference type="Proteomes" id="UP000187172">
    <property type="component" value="Unassembled WGS sequence"/>
</dbReference>
<dbReference type="InterPro" id="IPR000182">
    <property type="entry name" value="GNAT_dom"/>
</dbReference>
<dbReference type="PANTHER" id="PTHR43617">
    <property type="entry name" value="L-AMINO ACID N-ACETYLTRANSFERASE"/>
    <property type="match status" value="1"/>
</dbReference>
<dbReference type="CDD" id="cd04301">
    <property type="entry name" value="NAT_SF"/>
    <property type="match status" value="1"/>
</dbReference>
<evidence type="ECO:0000259" key="1">
    <source>
        <dbReference type="PROSITE" id="PS51186"/>
    </source>
</evidence>
<dbReference type="Gene3D" id="3.40.630.30">
    <property type="match status" value="1"/>
</dbReference>
<gene>
    <name evidence="2" type="ORF">BK138_24315</name>
</gene>
<dbReference type="AlphaFoldDB" id="A0A1R1EJG1"/>
<name>A0A1R1EJG1_9BACL</name>
<evidence type="ECO:0000313" key="3">
    <source>
        <dbReference type="Proteomes" id="UP000187172"/>
    </source>
</evidence>
<dbReference type="RefSeq" id="WP_076173384.1">
    <property type="nucleotide sequence ID" value="NZ_MRTP01000008.1"/>
</dbReference>
<proteinExistence type="predicted"/>
<evidence type="ECO:0000313" key="2">
    <source>
        <dbReference type="EMBL" id="OMF51958.1"/>
    </source>
</evidence>
<accession>A0A1R1EJG1</accession>
<dbReference type="SUPFAM" id="SSF55729">
    <property type="entry name" value="Acyl-CoA N-acyltransferases (Nat)"/>
    <property type="match status" value="1"/>
</dbReference>
<dbReference type="Pfam" id="PF00583">
    <property type="entry name" value="Acetyltransf_1"/>
    <property type="match status" value="1"/>
</dbReference>
<feature type="domain" description="N-acetyltransferase" evidence="1">
    <location>
        <begin position="5"/>
        <end position="151"/>
    </location>
</feature>
<protein>
    <recommendedName>
        <fullName evidence="1">N-acetyltransferase domain-containing protein</fullName>
    </recommendedName>
</protein>
<dbReference type="PANTHER" id="PTHR43617:SF34">
    <property type="entry name" value="PUTATIVE-RELATED"/>
    <property type="match status" value="1"/>
</dbReference>
<dbReference type="GO" id="GO:0016747">
    <property type="term" value="F:acyltransferase activity, transferring groups other than amino-acyl groups"/>
    <property type="evidence" value="ECO:0007669"/>
    <property type="project" value="InterPro"/>
</dbReference>
<dbReference type="EMBL" id="MRTP01000008">
    <property type="protein sequence ID" value="OMF51958.1"/>
    <property type="molecule type" value="Genomic_DNA"/>
</dbReference>
<organism evidence="2 3">
    <name type="scientific">Paenibacillus rhizosphaerae</name>
    <dbReference type="NCBI Taxonomy" id="297318"/>
    <lineage>
        <taxon>Bacteria</taxon>
        <taxon>Bacillati</taxon>
        <taxon>Bacillota</taxon>
        <taxon>Bacilli</taxon>
        <taxon>Bacillales</taxon>
        <taxon>Paenibacillaceae</taxon>
        <taxon>Paenibacillus</taxon>
    </lineage>
</organism>
<dbReference type="STRING" id="297318.BK138_24315"/>
<comment type="caution">
    <text evidence="2">The sequence shown here is derived from an EMBL/GenBank/DDBJ whole genome shotgun (WGS) entry which is preliminary data.</text>
</comment>
<dbReference type="PROSITE" id="PS51186">
    <property type="entry name" value="GNAT"/>
    <property type="match status" value="1"/>
</dbReference>
<dbReference type="InterPro" id="IPR016181">
    <property type="entry name" value="Acyl_CoA_acyltransferase"/>
</dbReference>